<organism evidence="1 2">
    <name type="scientific">Myotis davidii</name>
    <name type="common">David's myotis</name>
    <dbReference type="NCBI Taxonomy" id="225400"/>
    <lineage>
        <taxon>Eukaryota</taxon>
        <taxon>Metazoa</taxon>
        <taxon>Chordata</taxon>
        <taxon>Craniata</taxon>
        <taxon>Vertebrata</taxon>
        <taxon>Euteleostomi</taxon>
        <taxon>Mammalia</taxon>
        <taxon>Eutheria</taxon>
        <taxon>Laurasiatheria</taxon>
        <taxon>Chiroptera</taxon>
        <taxon>Yangochiroptera</taxon>
        <taxon>Vespertilionidae</taxon>
        <taxon>Myotis</taxon>
    </lineage>
</organism>
<sequence>MELGNSDECCREVDEEERLTLAMVVLREWWALGDSPENAKPGSQWQILHTVWNTSYVPVPELDLETKDLQALKGDRHRALPCGEGTDLETPKDGEVRDEAWKECRVEARAKYVTVDVKSFVNCDEQDENGHRKWQLGQFRWLAGGAHLLSGPLTSISVFQNSDCSSPPPGPRFLSH</sequence>
<name>L5MDD0_MYODS</name>
<evidence type="ECO:0000313" key="1">
    <source>
        <dbReference type="EMBL" id="ELK36386.1"/>
    </source>
</evidence>
<keyword evidence="2" id="KW-1185">Reference proteome</keyword>
<gene>
    <name evidence="1" type="ORF">MDA_GLEAN10022517</name>
</gene>
<proteinExistence type="predicted"/>
<dbReference type="EMBL" id="KB101600">
    <property type="protein sequence ID" value="ELK36386.1"/>
    <property type="molecule type" value="Genomic_DNA"/>
</dbReference>
<accession>L5MDD0</accession>
<dbReference type="Proteomes" id="UP000010556">
    <property type="component" value="Unassembled WGS sequence"/>
</dbReference>
<reference evidence="2" key="1">
    <citation type="journal article" date="2013" name="Science">
        <title>Comparative analysis of bat genomes provides insight into the evolution of flight and immunity.</title>
        <authorList>
            <person name="Zhang G."/>
            <person name="Cowled C."/>
            <person name="Shi Z."/>
            <person name="Huang Z."/>
            <person name="Bishop-Lilly K.A."/>
            <person name="Fang X."/>
            <person name="Wynne J.W."/>
            <person name="Xiong Z."/>
            <person name="Baker M.L."/>
            <person name="Zhao W."/>
            <person name="Tachedjian M."/>
            <person name="Zhu Y."/>
            <person name="Zhou P."/>
            <person name="Jiang X."/>
            <person name="Ng J."/>
            <person name="Yang L."/>
            <person name="Wu L."/>
            <person name="Xiao J."/>
            <person name="Feng Y."/>
            <person name="Chen Y."/>
            <person name="Sun X."/>
            <person name="Zhang Y."/>
            <person name="Marsh G.A."/>
            <person name="Crameri G."/>
            <person name="Broder C.C."/>
            <person name="Frey K.G."/>
            <person name="Wang L.F."/>
            <person name="Wang J."/>
        </authorList>
    </citation>
    <scope>NUCLEOTIDE SEQUENCE [LARGE SCALE GENOMIC DNA]</scope>
</reference>
<protein>
    <submittedName>
        <fullName evidence="1">Uncharacterized protein</fullName>
    </submittedName>
</protein>
<dbReference type="AlphaFoldDB" id="L5MDD0"/>
<evidence type="ECO:0000313" key="2">
    <source>
        <dbReference type="Proteomes" id="UP000010556"/>
    </source>
</evidence>